<keyword evidence="7" id="KW-1185">Reference proteome</keyword>
<dbReference type="SUPFAM" id="SSF46689">
    <property type="entry name" value="Homeodomain-like"/>
    <property type="match status" value="1"/>
</dbReference>
<keyword evidence="1" id="KW-0805">Transcription regulation</keyword>
<feature type="DNA-binding region" description="H-T-H motif" evidence="4">
    <location>
        <begin position="40"/>
        <end position="59"/>
    </location>
</feature>
<dbReference type="PANTHER" id="PTHR47506">
    <property type="entry name" value="TRANSCRIPTIONAL REGULATORY PROTEIN"/>
    <property type="match status" value="1"/>
</dbReference>
<dbReference type="SUPFAM" id="SSF48498">
    <property type="entry name" value="Tetracyclin repressor-like, C-terminal domain"/>
    <property type="match status" value="1"/>
</dbReference>
<accession>A0A934V687</accession>
<evidence type="ECO:0000256" key="1">
    <source>
        <dbReference type="ARBA" id="ARBA00023015"/>
    </source>
</evidence>
<evidence type="ECO:0000256" key="3">
    <source>
        <dbReference type="ARBA" id="ARBA00023163"/>
    </source>
</evidence>
<dbReference type="InterPro" id="IPR001647">
    <property type="entry name" value="HTH_TetR"/>
</dbReference>
<dbReference type="InterPro" id="IPR036271">
    <property type="entry name" value="Tet_transcr_reg_TetR-rel_C_sf"/>
</dbReference>
<evidence type="ECO:0000313" key="7">
    <source>
        <dbReference type="Proteomes" id="UP000635245"/>
    </source>
</evidence>
<dbReference type="PRINTS" id="PR00455">
    <property type="entry name" value="HTHTETR"/>
</dbReference>
<evidence type="ECO:0000256" key="4">
    <source>
        <dbReference type="PROSITE-ProRule" id="PRU00335"/>
    </source>
</evidence>
<evidence type="ECO:0000256" key="2">
    <source>
        <dbReference type="ARBA" id="ARBA00023125"/>
    </source>
</evidence>
<proteinExistence type="predicted"/>
<organism evidence="6 7">
    <name type="scientific">Prauserella cavernicola</name>
    <dbReference type="NCBI Taxonomy" id="2800127"/>
    <lineage>
        <taxon>Bacteria</taxon>
        <taxon>Bacillati</taxon>
        <taxon>Actinomycetota</taxon>
        <taxon>Actinomycetes</taxon>
        <taxon>Pseudonocardiales</taxon>
        <taxon>Pseudonocardiaceae</taxon>
        <taxon>Prauserella</taxon>
    </lineage>
</organism>
<dbReference type="GO" id="GO:0003677">
    <property type="term" value="F:DNA binding"/>
    <property type="evidence" value="ECO:0007669"/>
    <property type="project" value="UniProtKB-UniRule"/>
</dbReference>
<name>A0A934V687_9PSEU</name>
<feature type="domain" description="HTH tetR-type" evidence="5">
    <location>
        <begin position="17"/>
        <end position="77"/>
    </location>
</feature>
<sequence>MPPRNDDTRRTQAERRTQSRHALLKSAAAGFAQHGYAGLSLESVATGAGYTRGALYHQFASKEELALAVVHWIDENWQLEVGQAALVEPDPVSALLIMARETISYCRHEAARALLTLRNEFRTGDHAIGAAIGQMRDQLMERCIGLVEKGRADGTIPPGPPSDSTALAYLTVVDAVAIQLAGKTGHDVELGERAVRGVLGIGNVG</sequence>
<keyword evidence="2 4" id="KW-0238">DNA-binding</keyword>
<evidence type="ECO:0000313" key="6">
    <source>
        <dbReference type="EMBL" id="MBK1786459.1"/>
    </source>
</evidence>
<dbReference type="RefSeq" id="WP_200319920.1">
    <property type="nucleotide sequence ID" value="NZ_JAENJH010000004.1"/>
</dbReference>
<dbReference type="InterPro" id="IPR009057">
    <property type="entry name" value="Homeodomain-like_sf"/>
</dbReference>
<dbReference type="PROSITE" id="PS50977">
    <property type="entry name" value="HTH_TETR_2"/>
    <property type="match status" value="1"/>
</dbReference>
<dbReference type="EMBL" id="JAENJH010000004">
    <property type="protein sequence ID" value="MBK1786459.1"/>
    <property type="molecule type" value="Genomic_DNA"/>
</dbReference>
<keyword evidence="3" id="KW-0804">Transcription</keyword>
<evidence type="ECO:0000259" key="5">
    <source>
        <dbReference type="PROSITE" id="PS50977"/>
    </source>
</evidence>
<dbReference type="PANTHER" id="PTHR47506:SF6">
    <property type="entry name" value="HTH-TYPE TRANSCRIPTIONAL REPRESSOR NEMR"/>
    <property type="match status" value="1"/>
</dbReference>
<gene>
    <name evidence="6" type="ORF">JHE00_19190</name>
</gene>
<dbReference type="Pfam" id="PF00440">
    <property type="entry name" value="TetR_N"/>
    <property type="match status" value="1"/>
</dbReference>
<dbReference type="Gene3D" id="1.10.357.10">
    <property type="entry name" value="Tetracycline Repressor, domain 2"/>
    <property type="match status" value="1"/>
</dbReference>
<protein>
    <submittedName>
        <fullName evidence="6">TetR/AcrR family transcriptional regulator</fullName>
    </submittedName>
</protein>
<dbReference type="AlphaFoldDB" id="A0A934V687"/>
<reference evidence="6" key="1">
    <citation type="submission" date="2020-12" db="EMBL/GenBank/DDBJ databases">
        <title>Prauserella sp. ASG 168, a novel actinomycete isolated from cave rock.</title>
        <authorList>
            <person name="Suriyachadkun C."/>
        </authorList>
    </citation>
    <scope>NUCLEOTIDE SEQUENCE</scope>
    <source>
        <strain evidence="6">ASG 168</strain>
    </source>
</reference>
<comment type="caution">
    <text evidence="6">The sequence shown here is derived from an EMBL/GenBank/DDBJ whole genome shotgun (WGS) entry which is preliminary data.</text>
</comment>
<dbReference type="Proteomes" id="UP000635245">
    <property type="component" value="Unassembled WGS sequence"/>
</dbReference>